<dbReference type="RefSeq" id="WP_045165911.1">
    <property type="nucleotide sequence ID" value="NZ_CP113864.1"/>
</dbReference>
<dbReference type="PANTHER" id="PTHR36566">
    <property type="entry name" value="NICKEL INSERTION PROTEIN-RELATED"/>
    <property type="match status" value="1"/>
</dbReference>
<dbReference type="PANTHER" id="PTHR36566:SF1">
    <property type="entry name" value="PYRIDINIUM-3,5-BISTHIOCARBOXYLIC ACID MONONUCLEOTIDE NICKEL INSERTION PROTEIN"/>
    <property type="match status" value="1"/>
</dbReference>
<gene>
    <name evidence="2" type="primary">larC</name>
    <name evidence="2" type="ORF">OTJ99_000284</name>
</gene>
<proteinExistence type="predicted"/>
<evidence type="ECO:0000313" key="3">
    <source>
        <dbReference type="Proteomes" id="UP001164745"/>
    </source>
</evidence>
<organism evidence="2 3">
    <name type="scientific">Caldicellulosiruptor naganoensis</name>
    <dbReference type="NCBI Taxonomy" id="29324"/>
    <lineage>
        <taxon>Bacteria</taxon>
        <taxon>Bacillati</taxon>
        <taxon>Bacillota</taxon>
        <taxon>Bacillota incertae sedis</taxon>
        <taxon>Caldicellulosiruptorales</taxon>
        <taxon>Caldicellulosiruptoraceae</taxon>
        <taxon>Caldicellulosiruptor</taxon>
    </lineage>
</organism>
<dbReference type="Pfam" id="PF01969">
    <property type="entry name" value="Ni_insertion"/>
    <property type="match status" value="1"/>
</dbReference>
<dbReference type="EMBL" id="CP113864">
    <property type="protein sequence ID" value="WAM31819.1"/>
    <property type="molecule type" value="Genomic_DNA"/>
</dbReference>
<evidence type="ECO:0000256" key="1">
    <source>
        <dbReference type="ARBA" id="ARBA00022596"/>
    </source>
</evidence>
<evidence type="ECO:0000313" key="2">
    <source>
        <dbReference type="EMBL" id="WAM31819.1"/>
    </source>
</evidence>
<sequence length="373" mass="41747">MIICFDVLTGIAGDMLVASLVDAGVDFEYIKSNIDLLGLDVKLELKEKFVNGIKAKNFIVNTHEKKRHFGNYHRHYHRTFKDIKELILKSSLNQNVKEMSIKIFEKIAQAEANIHSITVDNVGFHEVGADDSIVDIVSFSLCIDYLKPEAIYFSPLLDGRGFTKSMHGVIPVPAPAVLEIARLNNIPIGTTDINSELITPTGIGITAAVSQGFLQMPQVQIEKIGYGSGTKDLQIPNLVRAIIGEKKLTSKKGYVAIFANIDDMTGEKMALACEKIMQSGASDVYFTPIYMKKGRPAYKIGVIASYEKLENIVESIFRCTSTIGVRFVHLDKIEMNREVEIVNQNSELRLKISSYRDIKRLKVEFEDLKKLIK</sequence>
<name>A0ABY7BG84_9FIRM</name>
<dbReference type="Gene3D" id="3.30.70.1380">
    <property type="entry name" value="Transcriptional regulatory protein pf0864 domain like"/>
    <property type="match status" value="1"/>
</dbReference>
<dbReference type="InterPro" id="IPR002822">
    <property type="entry name" value="Ni_insertion"/>
</dbReference>
<dbReference type="Proteomes" id="UP001164745">
    <property type="component" value="Chromosome"/>
</dbReference>
<dbReference type="NCBIfam" id="TIGR00299">
    <property type="entry name" value="nickel pincer cofactor biosynthesis protein LarC"/>
    <property type="match status" value="1"/>
</dbReference>
<protein>
    <submittedName>
        <fullName evidence="2">Nickel pincer cofactor biosynthesis protein LarC</fullName>
    </submittedName>
</protein>
<keyword evidence="3" id="KW-1185">Reference proteome</keyword>
<keyword evidence="1" id="KW-0533">Nickel</keyword>
<reference evidence="2" key="1">
    <citation type="submission" date="2022-12" db="EMBL/GenBank/DDBJ databases">
        <authorList>
            <person name="Bing R.G."/>
            <person name="Willard D.J."/>
            <person name="Manesh M.J.H."/>
            <person name="Laemthong T."/>
            <person name="Crosby J.R."/>
            <person name="Kelly R.M."/>
        </authorList>
    </citation>
    <scope>NUCLEOTIDE SEQUENCE</scope>
    <source>
        <strain evidence="2">DSM 8991</strain>
    </source>
</reference>
<accession>A0ABY7BG84</accession>